<keyword evidence="7" id="KW-1185">Reference proteome</keyword>
<reference evidence="6 7" key="1">
    <citation type="submission" date="2016-10" db="EMBL/GenBank/DDBJ databases">
        <authorList>
            <person name="de Groot N.N."/>
        </authorList>
    </citation>
    <scope>NUCLEOTIDE SEQUENCE [LARGE SCALE GENOMIC DNA]</scope>
    <source>
        <strain evidence="6 7">CGMCC 1.11030</strain>
    </source>
</reference>
<accession>A0A1I3I1B9</accession>
<feature type="transmembrane region" description="Helical" evidence="5">
    <location>
        <begin position="189"/>
        <end position="213"/>
    </location>
</feature>
<keyword evidence="2 5" id="KW-0812">Transmembrane</keyword>
<keyword evidence="4 5" id="KW-0472">Membrane</keyword>
<dbReference type="Proteomes" id="UP000199377">
    <property type="component" value="Unassembled WGS sequence"/>
</dbReference>
<feature type="transmembrane region" description="Helical" evidence="5">
    <location>
        <begin position="114"/>
        <end position="133"/>
    </location>
</feature>
<gene>
    <name evidence="6" type="ORF">SAMN05216258_106283</name>
</gene>
<evidence type="ECO:0000256" key="3">
    <source>
        <dbReference type="ARBA" id="ARBA00022989"/>
    </source>
</evidence>
<sequence length="231" mass="24688">MIGDFLRAVGQIGDPRFRRVFLLSIGLTVALLVAAMFGWGQLVAMIPDNGLSAFGQDLSFLDGAVDILAWTAGALGAVFLMFPVAALFIGLFLEEIAEAVEAKFYPHLPPARSMTWLEILADGLIFAAALIGLNLVGLVIYFAVPPAAPFVFVAINGWLLGRQYFELAAARRVGAKEARLLRKRMGGRIFAAGVLMALALSIPLVALAIPVLAVSTFTHMFHRAHGEIPAG</sequence>
<protein>
    <submittedName>
        <fullName evidence="6">Uncharacterized protein involved in cysteine biosynthesis</fullName>
    </submittedName>
</protein>
<evidence type="ECO:0000256" key="4">
    <source>
        <dbReference type="ARBA" id="ARBA00023136"/>
    </source>
</evidence>
<organism evidence="6 7">
    <name type="scientific">Albimonas pacifica</name>
    <dbReference type="NCBI Taxonomy" id="1114924"/>
    <lineage>
        <taxon>Bacteria</taxon>
        <taxon>Pseudomonadati</taxon>
        <taxon>Pseudomonadota</taxon>
        <taxon>Alphaproteobacteria</taxon>
        <taxon>Rhodobacterales</taxon>
        <taxon>Paracoccaceae</taxon>
        <taxon>Albimonas</taxon>
    </lineage>
</organism>
<feature type="transmembrane region" description="Helical" evidence="5">
    <location>
        <begin position="67"/>
        <end position="93"/>
    </location>
</feature>
<dbReference type="AlphaFoldDB" id="A0A1I3I1B9"/>
<evidence type="ECO:0000256" key="2">
    <source>
        <dbReference type="ARBA" id="ARBA00022692"/>
    </source>
</evidence>
<dbReference type="STRING" id="1114924.SAMN05216258_106283"/>
<evidence type="ECO:0000313" key="6">
    <source>
        <dbReference type="EMBL" id="SFI41639.1"/>
    </source>
</evidence>
<feature type="transmembrane region" description="Helical" evidence="5">
    <location>
        <begin position="139"/>
        <end position="161"/>
    </location>
</feature>
<dbReference type="OrthoDB" id="5421146at2"/>
<evidence type="ECO:0000256" key="5">
    <source>
        <dbReference type="SAM" id="Phobius"/>
    </source>
</evidence>
<dbReference type="InterPro" id="IPR059112">
    <property type="entry name" value="CysZ/EI24"/>
</dbReference>
<dbReference type="EMBL" id="FOQH01000006">
    <property type="protein sequence ID" value="SFI41639.1"/>
    <property type="molecule type" value="Genomic_DNA"/>
</dbReference>
<dbReference type="Pfam" id="PF07264">
    <property type="entry name" value="EI24"/>
    <property type="match status" value="1"/>
</dbReference>
<dbReference type="RefSeq" id="WP_092860713.1">
    <property type="nucleotide sequence ID" value="NZ_FOQH01000006.1"/>
</dbReference>
<feature type="transmembrane region" description="Helical" evidence="5">
    <location>
        <begin position="20"/>
        <end position="47"/>
    </location>
</feature>
<keyword evidence="3 5" id="KW-1133">Transmembrane helix</keyword>
<comment type="subcellular location">
    <subcellularLocation>
        <location evidence="1">Membrane</location>
        <topology evidence="1">Multi-pass membrane protein</topology>
    </subcellularLocation>
</comment>
<proteinExistence type="predicted"/>
<evidence type="ECO:0000256" key="1">
    <source>
        <dbReference type="ARBA" id="ARBA00004141"/>
    </source>
</evidence>
<evidence type="ECO:0000313" key="7">
    <source>
        <dbReference type="Proteomes" id="UP000199377"/>
    </source>
</evidence>
<name>A0A1I3I1B9_9RHOB</name>